<evidence type="ECO:0000313" key="6">
    <source>
        <dbReference type="Proteomes" id="UP001595823"/>
    </source>
</evidence>
<dbReference type="GO" id="GO:0004527">
    <property type="term" value="F:exonuclease activity"/>
    <property type="evidence" value="ECO:0007669"/>
    <property type="project" value="UniProtKB-KW"/>
</dbReference>
<evidence type="ECO:0000313" key="5">
    <source>
        <dbReference type="EMBL" id="MFC4337204.1"/>
    </source>
</evidence>
<evidence type="ECO:0000256" key="3">
    <source>
        <dbReference type="ARBA" id="ARBA00022839"/>
    </source>
</evidence>
<dbReference type="SMART" id="SM00479">
    <property type="entry name" value="EXOIII"/>
    <property type="match status" value="1"/>
</dbReference>
<dbReference type="SUPFAM" id="SSF53098">
    <property type="entry name" value="Ribonuclease H-like"/>
    <property type="match status" value="1"/>
</dbReference>
<keyword evidence="3 5" id="KW-0269">Exonuclease</keyword>
<name>A0ABV8U358_9ACTN</name>
<dbReference type="InterPro" id="IPR013520">
    <property type="entry name" value="Ribonucl_H"/>
</dbReference>
<gene>
    <name evidence="5" type="ORF">ACFPET_18540</name>
</gene>
<reference evidence="6" key="1">
    <citation type="journal article" date="2019" name="Int. J. Syst. Evol. Microbiol.">
        <title>The Global Catalogue of Microorganisms (GCM) 10K type strain sequencing project: providing services to taxonomists for standard genome sequencing and annotation.</title>
        <authorList>
            <consortium name="The Broad Institute Genomics Platform"/>
            <consortium name="The Broad Institute Genome Sequencing Center for Infectious Disease"/>
            <person name="Wu L."/>
            <person name="Ma J."/>
        </authorList>
    </citation>
    <scope>NUCLEOTIDE SEQUENCE [LARGE SCALE GENOMIC DNA]</scope>
    <source>
        <strain evidence="6">IBRC-M 10908</strain>
    </source>
</reference>
<dbReference type="PANTHER" id="PTHR30231:SF4">
    <property type="entry name" value="PROTEIN NEN2"/>
    <property type="match status" value="1"/>
</dbReference>
<evidence type="ECO:0000256" key="1">
    <source>
        <dbReference type="ARBA" id="ARBA00022722"/>
    </source>
</evidence>
<proteinExistence type="predicted"/>
<dbReference type="CDD" id="cd06127">
    <property type="entry name" value="DEDDh"/>
    <property type="match status" value="1"/>
</dbReference>
<dbReference type="InterPro" id="IPR036397">
    <property type="entry name" value="RNaseH_sf"/>
</dbReference>
<dbReference type="NCBIfam" id="NF005927">
    <property type="entry name" value="PRK07942.1"/>
    <property type="match status" value="1"/>
</dbReference>
<evidence type="ECO:0000259" key="4">
    <source>
        <dbReference type="SMART" id="SM00479"/>
    </source>
</evidence>
<dbReference type="Proteomes" id="UP001595823">
    <property type="component" value="Unassembled WGS sequence"/>
</dbReference>
<keyword evidence="2" id="KW-0378">Hydrolase</keyword>
<keyword evidence="1" id="KW-0540">Nuclease</keyword>
<dbReference type="RefSeq" id="WP_380623942.1">
    <property type="nucleotide sequence ID" value="NZ_JBHSDK010000028.1"/>
</dbReference>
<sequence>MADNSIASKAWYAGPLMGFDTETTGVVPREDRIVQAAVTTAEEDRTWLIDPGVSIDPAAVAIHGITDEKVRTEGTASPEALAEIADSLRKAVDERIPVVVYNAPFDLTLLHYELERHGIPPVDFANLLVVDPLVLDKQMDRYRKGKRKLGMVASHYGVRLSDAHAALADAKCSVELARIIGERFADLADLSPEDLCERQRDWYRKDKERFEAWLRSQGREAQIDTRWPLAL</sequence>
<organism evidence="5 6">
    <name type="scientific">Salininema proteolyticum</name>
    <dbReference type="NCBI Taxonomy" id="1607685"/>
    <lineage>
        <taxon>Bacteria</taxon>
        <taxon>Bacillati</taxon>
        <taxon>Actinomycetota</taxon>
        <taxon>Actinomycetes</taxon>
        <taxon>Glycomycetales</taxon>
        <taxon>Glycomycetaceae</taxon>
        <taxon>Salininema</taxon>
    </lineage>
</organism>
<dbReference type="Pfam" id="PF00929">
    <property type="entry name" value="RNase_T"/>
    <property type="match status" value="1"/>
</dbReference>
<dbReference type="Gene3D" id="3.30.420.10">
    <property type="entry name" value="Ribonuclease H-like superfamily/Ribonuclease H"/>
    <property type="match status" value="1"/>
</dbReference>
<comment type="caution">
    <text evidence="5">The sequence shown here is derived from an EMBL/GenBank/DDBJ whole genome shotgun (WGS) entry which is preliminary data.</text>
</comment>
<feature type="domain" description="Exonuclease" evidence="4">
    <location>
        <begin position="15"/>
        <end position="186"/>
    </location>
</feature>
<accession>A0ABV8U358</accession>
<dbReference type="EMBL" id="JBHSDK010000028">
    <property type="protein sequence ID" value="MFC4337204.1"/>
    <property type="molecule type" value="Genomic_DNA"/>
</dbReference>
<keyword evidence="6" id="KW-1185">Reference proteome</keyword>
<evidence type="ECO:0000256" key="2">
    <source>
        <dbReference type="ARBA" id="ARBA00022801"/>
    </source>
</evidence>
<dbReference type="PANTHER" id="PTHR30231">
    <property type="entry name" value="DNA POLYMERASE III SUBUNIT EPSILON"/>
    <property type="match status" value="1"/>
</dbReference>
<protein>
    <submittedName>
        <fullName evidence="5">Exonuclease domain-containing protein</fullName>
    </submittedName>
</protein>
<dbReference type="InterPro" id="IPR012337">
    <property type="entry name" value="RNaseH-like_sf"/>
</dbReference>